<keyword evidence="3" id="KW-0393">Immunoglobulin domain</keyword>
<keyword evidence="7" id="KW-1185">Reference proteome</keyword>
<gene>
    <name evidence="6" type="ORF">AGOR_G00039960</name>
</gene>
<name>A0A8T3E5R5_9TELE</name>
<dbReference type="AlphaFoldDB" id="A0A8T3E5R5"/>
<dbReference type="SUPFAM" id="SSF48726">
    <property type="entry name" value="Immunoglobulin"/>
    <property type="match status" value="1"/>
</dbReference>
<dbReference type="InterPro" id="IPR007110">
    <property type="entry name" value="Ig-like_dom"/>
</dbReference>
<evidence type="ECO:0000256" key="1">
    <source>
        <dbReference type="ARBA" id="ARBA00004496"/>
    </source>
</evidence>
<keyword evidence="2" id="KW-0963">Cytoplasm</keyword>
<reference evidence="6" key="1">
    <citation type="submission" date="2021-01" db="EMBL/GenBank/DDBJ databases">
        <authorList>
            <person name="Zahm M."/>
            <person name="Roques C."/>
            <person name="Cabau C."/>
            <person name="Klopp C."/>
            <person name="Donnadieu C."/>
            <person name="Jouanno E."/>
            <person name="Lampietro C."/>
            <person name="Louis A."/>
            <person name="Herpin A."/>
            <person name="Echchiki A."/>
            <person name="Berthelot C."/>
            <person name="Parey E."/>
            <person name="Roest-Crollius H."/>
            <person name="Braasch I."/>
            <person name="Postlethwait J."/>
            <person name="Bobe J."/>
            <person name="Montfort J."/>
            <person name="Bouchez O."/>
            <person name="Begum T."/>
            <person name="Mejri S."/>
            <person name="Adams A."/>
            <person name="Chen W.-J."/>
            <person name="Guiguen Y."/>
        </authorList>
    </citation>
    <scope>NUCLEOTIDE SEQUENCE</scope>
    <source>
        <tissue evidence="6">Blood</tissue>
    </source>
</reference>
<dbReference type="Gene3D" id="2.60.40.10">
    <property type="entry name" value="Immunoglobulins"/>
    <property type="match status" value="1"/>
</dbReference>
<evidence type="ECO:0000256" key="4">
    <source>
        <dbReference type="SAM" id="MobiDB-lite"/>
    </source>
</evidence>
<dbReference type="Pfam" id="PF07679">
    <property type="entry name" value="I-set"/>
    <property type="match status" value="1"/>
</dbReference>
<proteinExistence type="predicted"/>
<dbReference type="InterPro" id="IPR003599">
    <property type="entry name" value="Ig_sub"/>
</dbReference>
<feature type="compositionally biased region" description="Basic and acidic residues" evidence="4">
    <location>
        <begin position="93"/>
        <end position="106"/>
    </location>
</feature>
<dbReference type="InterPro" id="IPR013098">
    <property type="entry name" value="Ig_I-set"/>
</dbReference>
<feature type="domain" description="Ig-like" evidence="5">
    <location>
        <begin position="191"/>
        <end position="282"/>
    </location>
</feature>
<dbReference type="PROSITE" id="PS50835">
    <property type="entry name" value="IG_LIKE"/>
    <property type="match status" value="1"/>
</dbReference>
<dbReference type="EMBL" id="JAERUA010000003">
    <property type="protein sequence ID" value="KAI1901975.1"/>
    <property type="molecule type" value="Genomic_DNA"/>
</dbReference>
<dbReference type="PANTHER" id="PTHR47633">
    <property type="entry name" value="IMMUNOGLOBULIN"/>
    <property type="match status" value="1"/>
</dbReference>
<protein>
    <recommendedName>
        <fullName evidence="5">Ig-like domain-containing protein</fullName>
    </recommendedName>
</protein>
<accession>A0A8T3E5R5</accession>
<evidence type="ECO:0000256" key="2">
    <source>
        <dbReference type="ARBA" id="ARBA00022490"/>
    </source>
</evidence>
<evidence type="ECO:0000313" key="6">
    <source>
        <dbReference type="EMBL" id="KAI1901975.1"/>
    </source>
</evidence>
<dbReference type="PANTHER" id="PTHR47633:SF15">
    <property type="entry name" value="IG-LIKE DOMAIN-CONTAINING PROTEIN"/>
    <property type="match status" value="1"/>
</dbReference>
<dbReference type="FunFam" id="2.60.40.10:FF:000425">
    <property type="entry name" value="Myosin light chain kinase"/>
    <property type="match status" value="1"/>
</dbReference>
<dbReference type="SMART" id="SM00409">
    <property type="entry name" value="IG"/>
    <property type="match status" value="1"/>
</dbReference>
<dbReference type="SMART" id="SM00408">
    <property type="entry name" value="IGc2"/>
    <property type="match status" value="1"/>
</dbReference>
<evidence type="ECO:0000256" key="3">
    <source>
        <dbReference type="ARBA" id="ARBA00023319"/>
    </source>
</evidence>
<feature type="compositionally biased region" description="Basic and acidic residues" evidence="4">
    <location>
        <begin position="141"/>
        <end position="150"/>
    </location>
</feature>
<comment type="caution">
    <text evidence="6">The sequence shown here is derived from an EMBL/GenBank/DDBJ whole genome shotgun (WGS) entry which is preliminary data.</text>
</comment>
<dbReference type="InterPro" id="IPR013783">
    <property type="entry name" value="Ig-like_fold"/>
</dbReference>
<evidence type="ECO:0000313" key="7">
    <source>
        <dbReference type="Proteomes" id="UP000829720"/>
    </source>
</evidence>
<dbReference type="GO" id="GO:0005737">
    <property type="term" value="C:cytoplasm"/>
    <property type="evidence" value="ECO:0007669"/>
    <property type="project" value="UniProtKB-SubCell"/>
</dbReference>
<dbReference type="OrthoDB" id="5969272at2759"/>
<evidence type="ECO:0000259" key="5">
    <source>
        <dbReference type="PROSITE" id="PS50835"/>
    </source>
</evidence>
<dbReference type="Proteomes" id="UP000829720">
    <property type="component" value="Unassembled WGS sequence"/>
</dbReference>
<dbReference type="InterPro" id="IPR003598">
    <property type="entry name" value="Ig_sub2"/>
</dbReference>
<organism evidence="6 7">
    <name type="scientific">Albula goreensis</name>
    <dbReference type="NCBI Taxonomy" id="1534307"/>
    <lineage>
        <taxon>Eukaryota</taxon>
        <taxon>Metazoa</taxon>
        <taxon>Chordata</taxon>
        <taxon>Craniata</taxon>
        <taxon>Vertebrata</taxon>
        <taxon>Euteleostomi</taxon>
        <taxon>Actinopterygii</taxon>
        <taxon>Neopterygii</taxon>
        <taxon>Teleostei</taxon>
        <taxon>Albuliformes</taxon>
        <taxon>Albulidae</taxon>
        <taxon>Albula</taxon>
    </lineage>
</organism>
<dbReference type="InterPro" id="IPR036179">
    <property type="entry name" value="Ig-like_dom_sf"/>
</dbReference>
<feature type="region of interest" description="Disordered" evidence="4">
    <location>
        <begin position="88"/>
        <end position="120"/>
    </location>
</feature>
<sequence>MEEIHTYEDHCQMAGEKSGWSESRIPVEGGEFLEKSGSLRVLHRGSKDIGEELQRYPSTPTLEAKVLPGTSRKIIGFFRRQSWTSQSTTPVERVVKRQASEGDSRDSSQQQQQTKIPELSISKRVRASVASFSKAVLGRQTNKEDKKEGTGMKYDPSFPYGKSQGSGGGSPKKSSGLFSLKLPGFKRSKGPVFVEELEDQAVSLGEEVTLWCRLSGHPTPEVQWYKEARRLKTTDQIRLAVTDREFLSLTIYSAKEEDLGSYRCVASNAMGQASTSCTLIVSELPTCPTGLQVYQLQGNGVMLVWRPVESITELTYCIECSRDGKSTEHRSF</sequence>
<comment type="subcellular location">
    <subcellularLocation>
        <location evidence="1">Cytoplasm</location>
    </subcellularLocation>
</comment>
<feature type="region of interest" description="Disordered" evidence="4">
    <location>
        <begin position="136"/>
        <end position="173"/>
    </location>
</feature>